<dbReference type="InterPro" id="IPR036872">
    <property type="entry name" value="CH_dom_sf"/>
</dbReference>
<dbReference type="SMART" id="SM00033">
    <property type="entry name" value="CH"/>
    <property type="match status" value="2"/>
</dbReference>
<evidence type="ECO:0000313" key="6">
    <source>
        <dbReference type="WBParaSite" id="maker-unitig_26473-snap-gene-0.2-mRNA-1"/>
    </source>
</evidence>
<keyword evidence="1" id="KW-0677">Repeat</keyword>
<name>A0A1I8FA56_9PLAT</name>
<keyword evidence="2" id="KW-0009">Actin-binding</keyword>
<dbReference type="PROSITE" id="PS50021">
    <property type="entry name" value="CH"/>
    <property type="match status" value="1"/>
</dbReference>
<dbReference type="SUPFAM" id="SSF47576">
    <property type="entry name" value="Calponin-homology domain, CH-domain"/>
    <property type="match status" value="1"/>
</dbReference>
<feature type="compositionally biased region" description="Basic and acidic residues" evidence="3">
    <location>
        <begin position="799"/>
        <end position="824"/>
    </location>
</feature>
<dbReference type="Pfam" id="PF00307">
    <property type="entry name" value="CH"/>
    <property type="match status" value="2"/>
</dbReference>
<feature type="compositionally biased region" description="Basic and acidic residues" evidence="3">
    <location>
        <begin position="399"/>
        <end position="422"/>
    </location>
</feature>
<feature type="domain" description="Calponin-homology (CH)" evidence="4">
    <location>
        <begin position="133"/>
        <end position="239"/>
    </location>
</feature>
<dbReference type="InterPro" id="IPR001589">
    <property type="entry name" value="Actinin_actin-bd_CS"/>
</dbReference>
<evidence type="ECO:0000259" key="4">
    <source>
        <dbReference type="PROSITE" id="PS50021"/>
    </source>
</evidence>
<evidence type="ECO:0000256" key="1">
    <source>
        <dbReference type="ARBA" id="ARBA00022737"/>
    </source>
</evidence>
<dbReference type="FunFam" id="1.10.418.10:FF:000057">
    <property type="entry name" value="Calmin"/>
    <property type="match status" value="1"/>
</dbReference>
<feature type="region of interest" description="Disordered" evidence="3">
    <location>
        <begin position="637"/>
        <end position="668"/>
    </location>
</feature>
<dbReference type="Gene3D" id="1.20.58.60">
    <property type="match status" value="1"/>
</dbReference>
<accession>A0A1I8FA56</accession>
<dbReference type="Proteomes" id="UP000095280">
    <property type="component" value="Unplaced"/>
</dbReference>
<dbReference type="CDD" id="cd00176">
    <property type="entry name" value="SPEC"/>
    <property type="match status" value="1"/>
</dbReference>
<dbReference type="PANTHER" id="PTHR11915">
    <property type="entry name" value="SPECTRIN/FILAMIN RELATED CYTOSKELETAL PROTEIN"/>
    <property type="match status" value="1"/>
</dbReference>
<dbReference type="AlphaFoldDB" id="A0A1I8FA56"/>
<protein>
    <submittedName>
        <fullName evidence="6">Calponin-homology (CH) domain-containing protein</fullName>
    </submittedName>
</protein>
<dbReference type="InterPro" id="IPR018159">
    <property type="entry name" value="Spectrin/alpha-actinin"/>
</dbReference>
<feature type="compositionally biased region" description="Acidic residues" evidence="3">
    <location>
        <begin position="768"/>
        <end position="784"/>
    </location>
</feature>
<dbReference type="GO" id="GO:0003779">
    <property type="term" value="F:actin binding"/>
    <property type="evidence" value="ECO:0007669"/>
    <property type="project" value="UniProtKB-KW"/>
</dbReference>
<evidence type="ECO:0000256" key="2">
    <source>
        <dbReference type="ARBA" id="ARBA00023203"/>
    </source>
</evidence>
<feature type="compositionally biased region" description="Polar residues" evidence="3">
    <location>
        <begin position="643"/>
        <end position="654"/>
    </location>
</feature>
<sequence length="873" mass="97783">IEQQSRELKRLRENVQKKTFERWTNRFLTEQQYKVKNLLEDLRDGRRLIRLVEVLQKHWPAESGPTLVSNGWTMCPERWTCCVQPGKRVRDPRTGALRDGQPIVVGVGNENIVDEELTAGGDQAIAKGAKSVNEALRALLLWCQQKTRGYTNCVPVQDFHKSWRDGMAFNALIHSHRPEAFDFAQLNPTDRLANLNHAFDIAADEFGVPRLLDAEDVAVDDPDEKSIIIYVTDLYSALNRAKTEETGSKRISNFLIDMQNGARRAQQYEANASGLLDWIRRKVAWLERAAASPIRLPACRRRNGASISTCRWRSSKDSGSSPTWRCFSTTYRRFSANEGHRVYTPQAGATLEDLGQAWAASKRPSRAREAALVAELLRQLELEKASPPFHQRHAASSPEDPRRIRQRRGQPESRRRLAEGGRGRLGAAAPGAERHPQPGGHPLRAVLQGRHSALLRENYHDKAVVARHRDDVSARWAGLTEAFAEKEAALRPYAEIGALRESVTSCDTGTDLVSCEDFLARHRISEQELIALHEQVNRIAGRARRLCDGRTTGAPAILMALEEDYQGLLQAFADRRRRLETARDFLQLIRSCEDEDSWLAEKLAGLGRLQQQSADGHGDLRAARRREICSTCAQPASPLSCRTEPTTAATLTNGDKSRPSRRRSNANRLPMQLSAWMLSSSFAAAGEADDHMAGRGARCGRSDVGHDAGSAAALLKRHQYLRKELQALWQRQRRRGELAGLRETAKRLTSDEDAAAARRPKRTMASLGDEEEDDDFNEGEEQSAEDSARRKSHTGAGDGEMKMQEAEEPRRIQRVVARDPKKRDLSAGKGDIFELLQKTNKDWYSRSGSATTNKAGLPARHLYLTEISPTTVT</sequence>
<dbReference type="SUPFAM" id="SSF46966">
    <property type="entry name" value="Spectrin repeat"/>
    <property type="match status" value="1"/>
</dbReference>
<feature type="region of interest" description="Disordered" evidence="3">
    <location>
        <begin position="740"/>
        <end position="824"/>
    </location>
</feature>
<feature type="region of interest" description="Disordered" evidence="3">
    <location>
        <begin position="384"/>
        <end position="444"/>
    </location>
</feature>
<evidence type="ECO:0000313" key="5">
    <source>
        <dbReference type="Proteomes" id="UP000095280"/>
    </source>
</evidence>
<dbReference type="PROSITE" id="PS00019">
    <property type="entry name" value="ACTININ_1"/>
    <property type="match status" value="1"/>
</dbReference>
<dbReference type="InterPro" id="IPR001715">
    <property type="entry name" value="CH_dom"/>
</dbReference>
<evidence type="ECO:0000256" key="3">
    <source>
        <dbReference type="SAM" id="MobiDB-lite"/>
    </source>
</evidence>
<dbReference type="Gene3D" id="1.10.418.10">
    <property type="entry name" value="Calponin-like domain"/>
    <property type="match status" value="2"/>
</dbReference>
<proteinExistence type="predicted"/>
<organism evidence="5 6">
    <name type="scientific">Macrostomum lignano</name>
    <dbReference type="NCBI Taxonomy" id="282301"/>
    <lineage>
        <taxon>Eukaryota</taxon>
        <taxon>Metazoa</taxon>
        <taxon>Spiralia</taxon>
        <taxon>Lophotrochozoa</taxon>
        <taxon>Platyhelminthes</taxon>
        <taxon>Rhabditophora</taxon>
        <taxon>Macrostomorpha</taxon>
        <taxon>Macrostomida</taxon>
        <taxon>Macrostomidae</taxon>
        <taxon>Macrostomum</taxon>
    </lineage>
</organism>
<keyword evidence="5" id="KW-1185">Reference proteome</keyword>
<reference evidence="6" key="1">
    <citation type="submission" date="2016-11" db="UniProtKB">
        <authorList>
            <consortium name="WormBaseParasite"/>
        </authorList>
    </citation>
    <scope>IDENTIFICATION</scope>
</reference>
<dbReference type="WBParaSite" id="maker-unitig_26473-snap-gene-0.2-mRNA-1">
    <property type="protein sequence ID" value="maker-unitig_26473-snap-gene-0.2-mRNA-1"/>
    <property type="gene ID" value="maker-unitig_26473-snap-gene-0.2"/>
</dbReference>